<dbReference type="EMBL" id="JACRWC010000038">
    <property type="protein sequence ID" value="MBC5998856.1"/>
    <property type="molecule type" value="Genomic_DNA"/>
</dbReference>
<evidence type="ECO:0000256" key="1">
    <source>
        <dbReference type="ARBA" id="ARBA00023002"/>
    </source>
</evidence>
<accession>A0A923SM76</accession>
<feature type="domain" description="Pyruvate/ketoisovalerate oxidoreductase catalytic" evidence="2">
    <location>
        <begin position="12"/>
        <end position="174"/>
    </location>
</feature>
<protein>
    <submittedName>
        <fullName evidence="3">2-oxoacid:acceptor oxidoreductase family protein</fullName>
    </submittedName>
</protein>
<dbReference type="SUPFAM" id="SSF53323">
    <property type="entry name" value="Pyruvate-ferredoxin oxidoreductase, PFOR, domain III"/>
    <property type="match status" value="1"/>
</dbReference>
<evidence type="ECO:0000259" key="2">
    <source>
        <dbReference type="Pfam" id="PF01558"/>
    </source>
</evidence>
<keyword evidence="1" id="KW-0560">Oxidoreductase</keyword>
<evidence type="ECO:0000313" key="4">
    <source>
        <dbReference type="Proteomes" id="UP000644115"/>
    </source>
</evidence>
<sequence>MATTRMLLAGFGGQGVLLIGQMIAYSAMYEEKEVTWMPSYGPEMRGGTANCTVVVSDRPIASPLPSSYDVLLAMNKVSLEKYIDQLVLGGDLFINSSIIDTKVERDDINVHYVDTIGLAESKIGNEKTANMVMLGAILRITGVVEKAAMAKTFEKLMTGRKAKLIEPNMKAIEAWEG</sequence>
<evidence type="ECO:0000313" key="3">
    <source>
        <dbReference type="EMBL" id="MBC5998856.1"/>
    </source>
</evidence>
<dbReference type="RefSeq" id="WP_249286367.1">
    <property type="nucleotide sequence ID" value="NZ_JACRWC010000038.1"/>
</dbReference>
<dbReference type="PANTHER" id="PTHR42730">
    <property type="entry name" value="2-OXOGLUTARATE SYNTHASE SUBUNIT KORC"/>
    <property type="match status" value="1"/>
</dbReference>
<gene>
    <name evidence="3" type="ORF">H8876_02395</name>
</gene>
<dbReference type="AlphaFoldDB" id="A0A923SM76"/>
<dbReference type="Gene3D" id="3.40.920.10">
    <property type="entry name" value="Pyruvate-ferredoxin oxidoreductase, PFOR, domain III"/>
    <property type="match status" value="1"/>
</dbReference>
<reference evidence="3" key="1">
    <citation type="submission" date="2020-08" db="EMBL/GenBank/DDBJ databases">
        <authorList>
            <person name="Liu C."/>
            <person name="Sun Q."/>
        </authorList>
    </citation>
    <scope>NUCLEOTIDE SEQUENCE</scope>
    <source>
        <strain evidence="3">BX16</strain>
    </source>
</reference>
<comment type="caution">
    <text evidence="3">The sequence shown here is derived from an EMBL/GenBank/DDBJ whole genome shotgun (WGS) entry which is preliminary data.</text>
</comment>
<dbReference type="InterPro" id="IPR052554">
    <property type="entry name" value="2-oxoglutarate_synth_KorC"/>
</dbReference>
<dbReference type="InterPro" id="IPR019752">
    <property type="entry name" value="Pyrv/ketoisovalerate_OxRed_cat"/>
</dbReference>
<dbReference type="Pfam" id="PF01558">
    <property type="entry name" value="POR"/>
    <property type="match status" value="1"/>
</dbReference>
<name>A0A923SM76_9FIRM</name>
<dbReference type="PANTHER" id="PTHR42730:SF1">
    <property type="entry name" value="2-OXOGLUTARATE SYNTHASE SUBUNIT KORC"/>
    <property type="match status" value="1"/>
</dbReference>
<keyword evidence="4" id="KW-1185">Reference proteome</keyword>
<dbReference type="GO" id="GO:0016903">
    <property type="term" value="F:oxidoreductase activity, acting on the aldehyde or oxo group of donors"/>
    <property type="evidence" value="ECO:0007669"/>
    <property type="project" value="InterPro"/>
</dbReference>
<dbReference type="Proteomes" id="UP000644115">
    <property type="component" value="Unassembled WGS sequence"/>
</dbReference>
<dbReference type="InterPro" id="IPR002869">
    <property type="entry name" value="Pyrv_flavodox_OxRed_cen"/>
</dbReference>
<organism evidence="3 4">
    <name type="scientific">Lentihominibacter faecis</name>
    <dbReference type="NCBI Taxonomy" id="2764712"/>
    <lineage>
        <taxon>Bacteria</taxon>
        <taxon>Bacillati</taxon>
        <taxon>Bacillota</taxon>
        <taxon>Clostridia</taxon>
        <taxon>Peptostreptococcales</taxon>
        <taxon>Anaerovoracaceae</taxon>
        <taxon>Lentihominibacter</taxon>
    </lineage>
</organism>
<proteinExistence type="predicted"/>